<evidence type="ECO:0000313" key="4">
    <source>
        <dbReference type="Proteomes" id="UP000663870"/>
    </source>
</evidence>
<evidence type="ECO:0000313" key="3">
    <source>
        <dbReference type="Proteomes" id="UP000663854"/>
    </source>
</evidence>
<dbReference type="EMBL" id="CAJNOH010000155">
    <property type="protein sequence ID" value="CAF0912808.1"/>
    <property type="molecule type" value="Genomic_DNA"/>
</dbReference>
<evidence type="ECO:0000313" key="1">
    <source>
        <dbReference type="EMBL" id="CAF0912808.1"/>
    </source>
</evidence>
<proteinExistence type="predicted"/>
<reference evidence="1" key="1">
    <citation type="submission" date="2021-02" db="EMBL/GenBank/DDBJ databases">
        <authorList>
            <person name="Nowell W R."/>
        </authorList>
    </citation>
    <scope>NUCLEOTIDE SEQUENCE</scope>
</reference>
<organism evidence="1 3">
    <name type="scientific">Rotaria sordida</name>
    <dbReference type="NCBI Taxonomy" id="392033"/>
    <lineage>
        <taxon>Eukaryota</taxon>
        <taxon>Metazoa</taxon>
        <taxon>Spiralia</taxon>
        <taxon>Gnathifera</taxon>
        <taxon>Rotifera</taxon>
        <taxon>Eurotatoria</taxon>
        <taxon>Bdelloidea</taxon>
        <taxon>Philodinida</taxon>
        <taxon>Philodinidae</taxon>
        <taxon>Rotaria</taxon>
    </lineage>
</organism>
<keyword evidence="4" id="KW-1185">Reference proteome</keyword>
<comment type="caution">
    <text evidence="1">The sequence shown here is derived from an EMBL/GenBank/DDBJ whole genome shotgun (WGS) entry which is preliminary data.</text>
</comment>
<evidence type="ECO:0000313" key="2">
    <source>
        <dbReference type="EMBL" id="CAF0985623.1"/>
    </source>
</evidence>
<accession>A0A814AIY9</accession>
<protein>
    <submittedName>
        <fullName evidence="1">Uncharacterized protein</fullName>
    </submittedName>
</protein>
<dbReference type="EMBL" id="CAJNOL010000288">
    <property type="protein sequence ID" value="CAF0985623.1"/>
    <property type="molecule type" value="Genomic_DNA"/>
</dbReference>
<name>A0A814AIY9_9BILA</name>
<dbReference type="Proteomes" id="UP000663870">
    <property type="component" value="Unassembled WGS sequence"/>
</dbReference>
<sequence length="139" mass="16177">MLFINRSHPVNIRDLVDIIYDTLEYLHDMLIQNNASYIIFDGTDLGTERHGGLVLSKSHAYNQYSFSFVDIVVLNDRGSNYKYSSNEARIYWPPMLLSYGCFDRFVDVQFGHLTLRILSTNDMKQHLNDNCGKDWPYVA</sequence>
<gene>
    <name evidence="2" type="ORF">JXQ802_LOCUS13412</name>
    <name evidence="1" type="ORF">PYM288_LOCUS10111</name>
</gene>
<dbReference type="Proteomes" id="UP000663854">
    <property type="component" value="Unassembled WGS sequence"/>
</dbReference>
<dbReference type="AlphaFoldDB" id="A0A814AIY9"/>